<sequence length="512" mass="56932">MVEAPVIQADAPPAPPCALVIFGASGDLTKRLLMPSLYNLAHEGVLDANFTIIGVDRVEHDDASFREHLTDAVEEFGAKSHPLDREVWQWLISRIGYVTGDFDSPETYERLKTRLADRQGETGDANAVFYMAVTPRFFAPIAEHLGAADLLTEGENAFRRFVVEKPFGTDLASAKALNARLLAVADENQIYRMDHFLGKETVQNVMALRFGNGMFEPIWSRGYVDHVQITAAETVGVEQRGRFYDATGALRDMVPNHIFQLLAMVAMEPPNSFDADAVRTEKSKVIQAIRQMRLGEAATHVVRGQYRAGEVLGKPVADYREEPDVSPESHTETFIAMKCLIDNWRWNGVPFYIRTGKALATRRTEIAIHFKKAPGVLFRNDPDCELAPNVLVIHVQPDEGISLRFAAKVPGRKVRLSEVDMDFRYADYFQSAPSTGYETLIYDCLSGDPTLFQRADNIEAGWAAVDPILKAVEAGMVDVHGYAAGSSGPTMADVLLAQDGFQWLPLERDRPR</sequence>
<evidence type="ECO:0000313" key="11">
    <source>
        <dbReference type="Proteomes" id="UP001151088"/>
    </source>
</evidence>
<dbReference type="GO" id="GO:0005829">
    <property type="term" value="C:cytosol"/>
    <property type="evidence" value="ECO:0007669"/>
    <property type="project" value="TreeGrafter"/>
</dbReference>
<feature type="binding site" evidence="7">
    <location>
        <position position="165"/>
    </location>
    <ligand>
        <name>NADP(+)</name>
        <dbReference type="ChEBI" id="CHEBI:58349"/>
    </ligand>
</feature>
<accession>A0A9X2T3K8</accession>
<comment type="similarity">
    <text evidence="2 7">Belongs to the glucose-6-phosphate dehydrogenase family.</text>
</comment>
<comment type="caution">
    <text evidence="7">Lacks conserved residue(s) required for the propagation of feature annotation.</text>
</comment>
<feature type="binding site" evidence="7">
    <location>
        <begin position="23"/>
        <end position="30"/>
    </location>
    <ligand>
        <name>NADP(+)</name>
        <dbReference type="ChEBI" id="CHEBI:58349"/>
    </ligand>
</feature>
<dbReference type="InterPro" id="IPR001282">
    <property type="entry name" value="G6P_DH"/>
</dbReference>
<dbReference type="RefSeq" id="WP_258732122.1">
    <property type="nucleotide sequence ID" value="NZ_JANTHZ010000002.1"/>
</dbReference>
<proteinExistence type="inferred from homology"/>
<evidence type="ECO:0000256" key="1">
    <source>
        <dbReference type="ARBA" id="ARBA00004937"/>
    </source>
</evidence>
<dbReference type="PANTHER" id="PTHR23429:SF0">
    <property type="entry name" value="GLUCOSE-6-PHOSPHATE 1-DEHYDROGENASE"/>
    <property type="match status" value="1"/>
</dbReference>
<dbReference type="PIRSF" id="PIRSF000110">
    <property type="entry name" value="G6PD"/>
    <property type="match status" value="1"/>
</dbReference>
<comment type="catalytic activity">
    <reaction evidence="7">
        <text>D-glucose 6-phosphate + NADP(+) = 6-phospho-D-glucono-1,5-lactone + NADPH + H(+)</text>
        <dbReference type="Rhea" id="RHEA:15841"/>
        <dbReference type="ChEBI" id="CHEBI:15378"/>
        <dbReference type="ChEBI" id="CHEBI:57783"/>
        <dbReference type="ChEBI" id="CHEBI:57955"/>
        <dbReference type="ChEBI" id="CHEBI:58349"/>
        <dbReference type="ChEBI" id="CHEBI:61548"/>
        <dbReference type="EC" id="1.1.1.49"/>
    </reaction>
</comment>
<dbReference type="GO" id="GO:0006006">
    <property type="term" value="P:glucose metabolic process"/>
    <property type="evidence" value="ECO:0007669"/>
    <property type="project" value="UniProtKB-KW"/>
</dbReference>
<evidence type="ECO:0000256" key="4">
    <source>
        <dbReference type="ARBA" id="ARBA00022857"/>
    </source>
</evidence>
<keyword evidence="3 7" id="KW-0313">Glucose metabolism</keyword>
<dbReference type="InterPro" id="IPR022675">
    <property type="entry name" value="G6P_DH_C"/>
</dbReference>
<dbReference type="Pfam" id="PF02781">
    <property type="entry name" value="G6PD_C"/>
    <property type="match status" value="1"/>
</dbReference>
<dbReference type="NCBIfam" id="NF009492">
    <property type="entry name" value="PRK12853.1-3"/>
    <property type="match status" value="1"/>
</dbReference>
<evidence type="ECO:0000256" key="2">
    <source>
        <dbReference type="ARBA" id="ARBA00009975"/>
    </source>
</evidence>
<feature type="binding site" evidence="7">
    <location>
        <position position="199"/>
    </location>
    <ligand>
        <name>substrate</name>
    </ligand>
</feature>
<keyword evidence="5 7" id="KW-0560">Oxidoreductase</keyword>
<keyword evidence="11" id="KW-1185">Reference proteome</keyword>
<feature type="active site" description="Proton acceptor" evidence="7">
    <location>
        <position position="257"/>
    </location>
</feature>
<dbReference type="Pfam" id="PF00479">
    <property type="entry name" value="G6PD_N"/>
    <property type="match status" value="1"/>
</dbReference>
<evidence type="ECO:0000256" key="6">
    <source>
        <dbReference type="ARBA" id="ARBA00023277"/>
    </source>
</evidence>
<organism evidence="10 11">
    <name type="scientific">Ancylobacter mangrovi</name>
    <dbReference type="NCBI Taxonomy" id="2972472"/>
    <lineage>
        <taxon>Bacteria</taxon>
        <taxon>Pseudomonadati</taxon>
        <taxon>Pseudomonadota</taxon>
        <taxon>Alphaproteobacteria</taxon>
        <taxon>Hyphomicrobiales</taxon>
        <taxon>Xanthobacteraceae</taxon>
        <taxon>Ancylobacter</taxon>
    </lineage>
</organism>
<keyword evidence="6 7" id="KW-0119">Carbohydrate metabolism</keyword>
<protein>
    <recommendedName>
        <fullName evidence="7">Glucose-6-phosphate 1-dehydrogenase</fullName>
        <shortName evidence="7">G6PD</shortName>
        <ecNumber evidence="7">1.1.1.49</ecNumber>
    </recommendedName>
</protein>
<dbReference type="PRINTS" id="PR00079">
    <property type="entry name" value="G6PDHDRGNASE"/>
</dbReference>
<feature type="binding site" evidence="7">
    <location>
        <position position="357"/>
    </location>
    <ligand>
        <name>substrate</name>
    </ligand>
</feature>
<dbReference type="Proteomes" id="UP001151088">
    <property type="component" value="Unassembled WGS sequence"/>
</dbReference>
<evidence type="ECO:0000313" key="10">
    <source>
        <dbReference type="EMBL" id="MCS0495081.1"/>
    </source>
</evidence>
<dbReference type="InterPro" id="IPR036291">
    <property type="entry name" value="NAD(P)-bd_dom_sf"/>
</dbReference>
<dbReference type="PROSITE" id="PS00069">
    <property type="entry name" value="G6P_DEHYDROGENASE"/>
    <property type="match status" value="1"/>
</dbReference>
<comment type="pathway">
    <text evidence="1 7">Carbohydrate degradation; pentose phosphate pathway; D-ribulose 5-phosphate from D-glucose 6-phosphate (oxidative stage): step 1/3.</text>
</comment>
<gene>
    <name evidence="7 10" type="primary">zwf</name>
    <name evidence="10" type="ORF">NVS89_08225</name>
</gene>
<dbReference type="Gene3D" id="3.40.50.720">
    <property type="entry name" value="NAD(P)-binding Rossmann-like Domain"/>
    <property type="match status" value="1"/>
</dbReference>
<dbReference type="HAMAP" id="MF_00966">
    <property type="entry name" value="G6PD"/>
    <property type="match status" value="1"/>
</dbReference>
<feature type="binding site" evidence="7">
    <location>
        <begin position="101"/>
        <end position="102"/>
    </location>
    <ligand>
        <name>NADP(+)</name>
        <dbReference type="ChEBI" id="CHEBI:58349"/>
    </ligand>
</feature>
<dbReference type="PANTHER" id="PTHR23429">
    <property type="entry name" value="GLUCOSE-6-PHOSPHATE 1-DEHYDROGENASE G6PD"/>
    <property type="match status" value="1"/>
</dbReference>
<dbReference type="Gene3D" id="3.30.360.10">
    <property type="entry name" value="Dihydrodipicolinate Reductase, domain 2"/>
    <property type="match status" value="1"/>
</dbReference>
<comment type="function">
    <text evidence="7">Catalyzes the oxidation of glucose 6-phosphate to 6-phosphogluconolactone.</text>
</comment>
<evidence type="ECO:0000256" key="5">
    <source>
        <dbReference type="ARBA" id="ARBA00023002"/>
    </source>
</evidence>
<keyword evidence="4 7" id="KW-0521">NADP</keyword>
<evidence type="ECO:0000256" key="7">
    <source>
        <dbReference type="HAMAP-Rule" id="MF_00966"/>
    </source>
</evidence>
<feature type="binding site" evidence="7">
    <location>
        <position position="252"/>
    </location>
    <ligand>
        <name>substrate</name>
    </ligand>
</feature>
<dbReference type="GO" id="GO:0050661">
    <property type="term" value="F:NADP binding"/>
    <property type="evidence" value="ECO:0007669"/>
    <property type="project" value="UniProtKB-UniRule"/>
</dbReference>
<evidence type="ECO:0000259" key="8">
    <source>
        <dbReference type="Pfam" id="PF00479"/>
    </source>
</evidence>
<dbReference type="EC" id="1.1.1.49" evidence="7"/>
<feature type="domain" description="Glucose-6-phosphate dehydrogenase C-terminal" evidence="9">
    <location>
        <begin position="206"/>
        <end position="503"/>
    </location>
</feature>
<dbReference type="GO" id="GO:0009051">
    <property type="term" value="P:pentose-phosphate shunt, oxidative branch"/>
    <property type="evidence" value="ECO:0007669"/>
    <property type="project" value="TreeGrafter"/>
</dbReference>
<dbReference type="EMBL" id="JANTHZ010000002">
    <property type="protein sequence ID" value="MCS0495081.1"/>
    <property type="molecule type" value="Genomic_DNA"/>
</dbReference>
<dbReference type="SUPFAM" id="SSF55347">
    <property type="entry name" value="Glyceraldehyde-3-phosphate dehydrogenase-like, C-terminal domain"/>
    <property type="match status" value="1"/>
</dbReference>
<feature type="binding site" evidence="7">
    <location>
        <position position="195"/>
    </location>
    <ligand>
        <name>substrate</name>
    </ligand>
</feature>
<dbReference type="AlphaFoldDB" id="A0A9X2T3K8"/>
<feature type="binding site" evidence="7">
    <location>
        <position position="233"/>
    </location>
    <ligand>
        <name>substrate</name>
    </ligand>
</feature>
<evidence type="ECO:0000256" key="3">
    <source>
        <dbReference type="ARBA" id="ARBA00022526"/>
    </source>
</evidence>
<feature type="domain" description="Glucose-6-phosphate dehydrogenase NAD-binding" evidence="8">
    <location>
        <begin position="20"/>
        <end position="204"/>
    </location>
</feature>
<comment type="caution">
    <text evidence="10">The sequence shown here is derived from an EMBL/GenBank/DDBJ whole genome shotgun (WGS) entry which is preliminary data.</text>
</comment>
<feature type="binding site" evidence="7">
    <location>
        <position position="57"/>
    </location>
    <ligand>
        <name>NADP(+)</name>
        <dbReference type="ChEBI" id="CHEBI:58349"/>
    </ligand>
</feature>
<dbReference type="GO" id="GO:0004345">
    <property type="term" value="F:glucose-6-phosphate dehydrogenase activity"/>
    <property type="evidence" value="ECO:0007669"/>
    <property type="project" value="UniProtKB-UniRule"/>
</dbReference>
<evidence type="ECO:0000259" key="9">
    <source>
        <dbReference type="Pfam" id="PF02781"/>
    </source>
</evidence>
<reference evidence="10" key="1">
    <citation type="submission" date="2022-08" db="EMBL/GenBank/DDBJ databases">
        <authorList>
            <person name="Li F."/>
        </authorList>
    </citation>
    <scope>NUCLEOTIDE SEQUENCE</scope>
    <source>
        <strain evidence="10">MQZ15Z-1</strain>
    </source>
</reference>
<dbReference type="InterPro" id="IPR022674">
    <property type="entry name" value="G6P_DH_NAD-bd"/>
</dbReference>
<dbReference type="SUPFAM" id="SSF51735">
    <property type="entry name" value="NAD(P)-binding Rossmann-fold domains"/>
    <property type="match status" value="1"/>
</dbReference>
<dbReference type="InterPro" id="IPR019796">
    <property type="entry name" value="G6P_DH_AS"/>
</dbReference>
<dbReference type="NCBIfam" id="TIGR00871">
    <property type="entry name" value="zwf"/>
    <property type="match status" value="1"/>
</dbReference>
<name>A0A9X2T3K8_9HYPH</name>